<dbReference type="AlphaFoldDB" id="A0A0C3ETE4"/>
<reference evidence="1 2" key="1">
    <citation type="submission" date="2014-04" db="EMBL/GenBank/DDBJ databases">
        <authorList>
            <consortium name="DOE Joint Genome Institute"/>
            <person name="Kuo A."/>
            <person name="Tarkka M."/>
            <person name="Buscot F."/>
            <person name="Kohler A."/>
            <person name="Nagy L.G."/>
            <person name="Floudas D."/>
            <person name="Copeland A."/>
            <person name="Barry K.W."/>
            <person name="Cichocki N."/>
            <person name="Veneault-Fourrey C."/>
            <person name="LaButti K."/>
            <person name="Lindquist E.A."/>
            <person name="Lipzen A."/>
            <person name="Lundell T."/>
            <person name="Morin E."/>
            <person name="Murat C."/>
            <person name="Sun H."/>
            <person name="Tunlid A."/>
            <person name="Henrissat B."/>
            <person name="Grigoriev I.V."/>
            <person name="Hibbett D.S."/>
            <person name="Martin F."/>
            <person name="Nordberg H.P."/>
            <person name="Cantor M.N."/>
            <person name="Hua S.X."/>
        </authorList>
    </citation>
    <scope>NUCLEOTIDE SEQUENCE [LARGE SCALE GENOMIC DNA]</scope>
    <source>
        <strain evidence="1 2">F 1598</strain>
    </source>
</reference>
<dbReference type="InParanoid" id="A0A0C3ETE4"/>
<dbReference type="HOGENOM" id="CLU_2414115_0_0_1"/>
<gene>
    <name evidence="1" type="ORF">PILCRDRAFT_830393</name>
</gene>
<proteinExistence type="predicted"/>
<dbReference type="Proteomes" id="UP000054166">
    <property type="component" value="Unassembled WGS sequence"/>
</dbReference>
<sequence>MLHNGVKFASGLTDESPFVPRLSQQTIFAHALYSGQLWCSFDLPLSSNCHWAYGRSTTFRSSASKQYQVSPRSPYEDCSSSYSIVLVRDRHL</sequence>
<evidence type="ECO:0000313" key="2">
    <source>
        <dbReference type="Proteomes" id="UP000054166"/>
    </source>
</evidence>
<keyword evidence="2" id="KW-1185">Reference proteome</keyword>
<organism evidence="1 2">
    <name type="scientific">Piloderma croceum (strain F 1598)</name>
    <dbReference type="NCBI Taxonomy" id="765440"/>
    <lineage>
        <taxon>Eukaryota</taxon>
        <taxon>Fungi</taxon>
        <taxon>Dikarya</taxon>
        <taxon>Basidiomycota</taxon>
        <taxon>Agaricomycotina</taxon>
        <taxon>Agaricomycetes</taxon>
        <taxon>Agaricomycetidae</taxon>
        <taxon>Atheliales</taxon>
        <taxon>Atheliaceae</taxon>
        <taxon>Piloderma</taxon>
    </lineage>
</organism>
<accession>A0A0C3ETE4</accession>
<name>A0A0C3ETE4_PILCF</name>
<dbReference type="EMBL" id="KN833346">
    <property type="protein sequence ID" value="KIM71359.1"/>
    <property type="molecule type" value="Genomic_DNA"/>
</dbReference>
<reference evidence="2" key="2">
    <citation type="submission" date="2015-01" db="EMBL/GenBank/DDBJ databases">
        <title>Evolutionary Origins and Diversification of the Mycorrhizal Mutualists.</title>
        <authorList>
            <consortium name="DOE Joint Genome Institute"/>
            <consortium name="Mycorrhizal Genomics Consortium"/>
            <person name="Kohler A."/>
            <person name="Kuo A."/>
            <person name="Nagy L.G."/>
            <person name="Floudas D."/>
            <person name="Copeland A."/>
            <person name="Barry K.W."/>
            <person name="Cichocki N."/>
            <person name="Veneault-Fourrey C."/>
            <person name="LaButti K."/>
            <person name="Lindquist E.A."/>
            <person name="Lipzen A."/>
            <person name="Lundell T."/>
            <person name="Morin E."/>
            <person name="Murat C."/>
            <person name="Riley R."/>
            <person name="Ohm R."/>
            <person name="Sun H."/>
            <person name="Tunlid A."/>
            <person name="Henrissat B."/>
            <person name="Grigoriev I.V."/>
            <person name="Hibbett D.S."/>
            <person name="Martin F."/>
        </authorList>
    </citation>
    <scope>NUCLEOTIDE SEQUENCE [LARGE SCALE GENOMIC DNA]</scope>
    <source>
        <strain evidence="2">F 1598</strain>
    </source>
</reference>
<protein>
    <submittedName>
        <fullName evidence="1">Uncharacterized protein</fullName>
    </submittedName>
</protein>
<evidence type="ECO:0000313" key="1">
    <source>
        <dbReference type="EMBL" id="KIM71359.1"/>
    </source>
</evidence>